<name>A0AA89BJ57_9ASTE</name>
<sequence length="150" mass="16552">MAMQLDPIQRKHGSSGTELANFVRNESIGLLKALKRKQGLLDTIAADEKEDMLERAHSSMLLCLADNMLRKGSTITGAAATDSSSDIDSDTTKLWHMCLRHMSERGMDVLSKQGLLGSKKIGKLDFCKHCVFGKQCMVKFSRAVHTAKVQ</sequence>
<dbReference type="InterPro" id="IPR025724">
    <property type="entry name" value="GAG-pre-integrase_dom"/>
</dbReference>
<dbReference type="EMBL" id="JAVXUP010000011">
    <property type="protein sequence ID" value="KAK3043078.1"/>
    <property type="molecule type" value="Genomic_DNA"/>
</dbReference>
<gene>
    <name evidence="2" type="ORF">RJ639_001193</name>
</gene>
<evidence type="ECO:0000259" key="1">
    <source>
        <dbReference type="Pfam" id="PF13976"/>
    </source>
</evidence>
<keyword evidence="3" id="KW-1185">Reference proteome</keyword>
<accession>A0AA89BJ57</accession>
<reference evidence="2" key="1">
    <citation type="submission" date="2022-12" db="EMBL/GenBank/DDBJ databases">
        <title>Draft genome assemblies for two species of Escallonia (Escalloniales).</title>
        <authorList>
            <person name="Chanderbali A."/>
            <person name="Dervinis C."/>
            <person name="Anghel I."/>
            <person name="Soltis D."/>
            <person name="Soltis P."/>
            <person name="Zapata F."/>
        </authorList>
    </citation>
    <scope>NUCLEOTIDE SEQUENCE</scope>
    <source>
        <strain evidence="2">UCBG64.0493</strain>
        <tissue evidence="2">Leaf</tissue>
    </source>
</reference>
<proteinExistence type="predicted"/>
<dbReference type="AlphaFoldDB" id="A0AA89BJ57"/>
<protein>
    <recommendedName>
        <fullName evidence="1">GAG-pre-integrase domain-containing protein</fullName>
    </recommendedName>
</protein>
<dbReference type="Proteomes" id="UP001188597">
    <property type="component" value="Unassembled WGS sequence"/>
</dbReference>
<feature type="domain" description="GAG-pre-integrase" evidence="1">
    <location>
        <begin position="84"/>
        <end position="135"/>
    </location>
</feature>
<dbReference type="Pfam" id="PF13976">
    <property type="entry name" value="gag_pre-integrs"/>
    <property type="match status" value="1"/>
</dbReference>
<evidence type="ECO:0000313" key="2">
    <source>
        <dbReference type="EMBL" id="KAK3043078.1"/>
    </source>
</evidence>
<comment type="caution">
    <text evidence="2">The sequence shown here is derived from an EMBL/GenBank/DDBJ whole genome shotgun (WGS) entry which is preliminary data.</text>
</comment>
<evidence type="ECO:0000313" key="3">
    <source>
        <dbReference type="Proteomes" id="UP001188597"/>
    </source>
</evidence>
<organism evidence="2 3">
    <name type="scientific">Escallonia herrerae</name>
    <dbReference type="NCBI Taxonomy" id="1293975"/>
    <lineage>
        <taxon>Eukaryota</taxon>
        <taxon>Viridiplantae</taxon>
        <taxon>Streptophyta</taxon>
        <taxon>Embryophyta</taxon>
        <taxon>Tracheophyta</taxon>
        <taxon>Spermatophyta</taxon>
        <taxon>Magnoliopsida</taxon>
        <taxon>eudicotyledons</taxon>
        <taxon>Gunneridae</taxon>
        <taxon>Pentapetalae</taxon>
        <taxon>asterids</taxon>
        <taxon>campanulids</taxon>
        <taxon>Escalloniales</taxon>
        <taxon>Escalloniaceae</taxon>
        <taxon>Escallonia</taxon>
    </lineage>
</organism>